<organism evidence="2 3">
    <name type="scientific">Streptomyces albospinus</name>
    <dbReference type="NCBI Taxonomy" id="285515"/>
    <lineage>
        <taxon>Bacteria</taxon>
        <taxon>Bacillati</taxon>
        <taxon>Actinomycetota</taxon>
        <taxon>Actinomycetes</taxon>
        <taxon>Kitasatosporales</taxon>
        <taxon>Streptomycetaceae</taxon>
        <taxon>Streptomyces</taxon>
    </lineage>
</organism>
<gene>
    <name evidence="2" type="ORF">GCM10010211_77830</name>
</gene>
<dbReference type="Proteomes" id="UP000654471">
    <property type="component" value="Unassembled WGS sequence"/>
</dbReference>
<reference evidence="3" key="1">
    <citation type="journal article" date="2019" name="Int. J. Syst. Evol. Microbiol.">
        <title>The Global Catalogue of Microorganisms (GCM) 10K type strain sequencing project: providing services to taxonomists for standard genome sequencing and annotation.</title>
        <authorList>
            <consortium name="The Broad Institute Genomics Platform"/>
            <consortium name="The Broad Institute Genome Sequencing Center for Infectious Disease"/>
            <person name="Wu L."/>
            <person name="Ma J."/>
        </authorList>
    </citation>
    <scope>NUCLEOTIDE SEQUENCE [LARGE SCALE GENOMIC DNA]</scope>
    <source>
        <strain evidence="3">JCM 3399</strain>
    </source>
</reference>
<evidence type="ECO:0000259" key="1">
    <source>
        <dbReference type="Pfam" id="PF14690"/>
    </source>
</evidence>
<evidence type="ECO:0000313" key="3">
    <source>
        <dbReference type="Proteomes" id="UP000654471"/>
    </source>
</evidence>
<dbReference type="Pfam" id="PF14690">
    <property type="entry name" value="Zn_ribbon_ISL3"/>
    <property type="match status" value="1"/>
</dbReference>
<proteinExistence type="predicted"/>
<evidence type="ECO:0000313" key="2">
    <source>
        <dbReference type="EMBL" id="GGU98922.1"/>
    </source>
</evidence>
<protein>
    <recommendedName>
        <fullName evidence="1">Transposase IS204/IS1001/IS1096/IS1165 zinc-finger domain-containing protein</fullName>
    </recommendedName>
</protein>
<sequence length="152" mass="17079">MLHAIFAAPCLTTFCRLDGLGLEAVGQRLEPNQAVIECRAAEPDPWCRKCGSEGVVRGTVTRRLAHEPFGHRPTTLLVRACRYRCDSCERTWRQDTSKVAAPRARISRGGLEWALQRIVVDHRTVSRVAAGLGGLAYREQRDPRRRQATSDR</sequence>
<keyword evidence="3" id="KW-1185">Reference proteome</keyword>
<comment type="caution">
    <text evidence="2">The sequence shown here is derived from an EMBL/GenBank/DDBJ whole genome shotgun (WGS) entry which is preliminary data.</text>
</comment>
<feature type="domain" description="Transposase IS204/IS1001/IS1096/IS1165 zinc-finger" evidence="1">
    <location>
        <begin position="45"/>
        <end position="88"/>
    </location>
</feature>
<dbReference type="InterPro" id="IPR029261">
    <property type="entry name" value="Transposase_Znf"/>
</dbReference>
<accession>A0ABQ2VMH4</accession>
<dbReference type="EMBL" id="BMRP01000061">
    <property type="protein sequence ID" value="GGU98922.1"/>
    <property type="molecule type" value="Genomic_DNA"/>
</dbReference>
<name>A0ABQ2VMH4_9ACTN</name>